<sequence length="90" mass="10122">MKKALLLFILTAFVLACSESKTLPSEKDFDRSQKGFNNPLGNVKGIPPRPVTKGLYDFSECKAKFKVGTEDYKGCVKAKYPNIKFAEEER</sequence>
<proteinExistence type="predicted"/>
<organism evidence="3 4">
    <name type="scientific">Fibrobacter intestinalis</name>
    <dbReference type="NCBI Taxonomy" id="28122"/>
    <lineage>
        <taxon>Bacteria</taxon>
        <taxon>Pseudomonadati</taxon>
        <taxon>Fibrobacterota</taxon>
        <taxon>Fibrobacteria</taxon>
        <taxon>Fibrobacterales</taxon>
        <taxon>Fibrobacteraceae</taxon>
        <taxon>Fibrobacter</taxon>
    </lineage>
</organism>
<evidence type="ECO:0000313" key="3">
    <source>
        <dbReference type="EMBL" id="SHL21064.1"/>
    </source>
</evidence>
<keyword evidence="4" id="KW-1185">Reference proteome</keyword>
<dbReference type="EMBL" id="FRAW01000047">
    <property type="protein sequence ID" value="SHL21064.1"/>
    <property type="molecule type" value="Genomic_DNA"/>
</dbReference>
<name>A0A1M6YRW6_9BACT</name>
<reference evidence="4" key="1">
    <citation type="submission" date="2016-11" db="EMBL/GenBank/DDBJ databases">
        <authorList>
            <person name="Varghese N."/>
            <person name="Submissions S."/>
        </authorList>
    </citation>
    <scope>NUCLEOTIDE SEQUENCE [LARGE SCALE GENOMIC DNA]</scope>
    <source>
        <strain evidence="4">UWOS</strain>
    </source>
</reference>
<accession>A0A1M6YRW6</accession>
<dbReference type="AlphaFoldDB" id="A0A1M6YRW6"/>
<feature type="chain" id="PRO_5012590538" description="Lipoprotein" evidence="2">
    <location>
        <begin position="17"/>
        <end position="90"/>
    </location>
</feature>
<dbReference type="Proteomes" id="UP000184275">
    <property type="component" value="Unassembled WGS sequence"/>
</dbReference>
<evidence type="ECO:0000313" key="4">
    <source>
        <dbReference type="Proteomes" id="UP000184275"/>
    </source>
</evidence>
<feature type="signal peptide" evidence="2">
    <location>
        <begin position="1"/>
        <end position="16"/>
    </location>
</feature>
<feature type="region of interest" description="Disordered" evidence="1">
    <location>
        <begin position="25"/>
        <end position="45"/>
    </location>
</feature>
<evidence type="ECO:0000256" key="2">
    <source>
        <dbReference type="SAM" id="SignalP"/>
    </source>
</evidence>
<dbReference type="PROSITE" id="PS51257">
    <property type="entry name" value="PROKAR_LIPOPROTEIN"/>
    <property type="match status" value="1"/>
</dbReference>
<keyword evidence="2" id="KW-0732">Signal</keyword>
<dbReference type="RefSeq" id="WP_073306162.1">
    <property type="nucleotide sequence ID" value="NZ_FRAW01000047.1"/>
</dbReference>
<gene>
    <name evidence="3" type="ORF">SAMN05720469_14715</name>
</gene>
<protein>
    <recommendedName>
        <fullName evidence="5">Lipoprotein</fullName>
    </recommendedName>
</protein>
<evidence type="ECO:0008006" key="5">
    <source>
        <dbReference type="Google" id="ProtNLM"/>
    </source>
</evidence>
<evidence type="ECO:0000256" key="1">
    <source>
        <dbReference type="SAM" id="MobiDB-lite"/>
    </source>
</evidence>